<dbReference type="Pfam" id="PF07731">
    <property type="entry name" value="Cu-oxidase_2"/>
    <property type="match status" value="1"/>
</dbReference>
<dbReference type="Gene3D" id="2.60.40.420">
    <property type="entry name" value="Cupredoxins - blue copper proteins"/>
    <property type="match status" value="3"/>
</dbReference>
<name>A0A2N5EBY3_9GAMM</name>
<dbReference type="GO" id="GO:0016491">
    <property type="term" value="F:oxidoreductase activity"/>
    <property type="evidence" value="ECO:0007669"/>
    <property type="project" value="UniProtKB-KW"/>
</dbReference>
<accession>A0A2N5EBY3</accession>
<dbReference type="InterPro" id="IPR045087">
    <property type="entry name" value="Cu-oxidase_fam"/>
</dbReference>
<dbReference type="Pfam" id="PF07732">
    <property type="entry name" value="Cu-oxidase_3"/>
    <property type="match status" value="1"/>
</dbReference>
<keyword evidence="6" id="KW-1185">Reference proteome</keyword>
<evidence type="ECO:0000259" key="3">
    <source>
        <dbReference type="Pfam" id="PF07731"/>
    </source>
</evidence>
<reference evidence="5 6" key="1">
    <citation type="submission" date="2017-12" db="EMBL/GenBank/DDBJ databases">
        <title>Characterization of six clinical isolates of Enterochimera gen. nov., a novel genus of the Yersiniaciae family and the three species Enterochimera arupensis sp. nov., Enterochimera coloradensis sp. nov, and Enterochimera californica sp. nov.</title>
        <authorList>
            <person name="Rossi A."/>
            <person name="Fisher M."/>
        </authorList>
    </citation>
    <scope>NUCLEOTIDE SEQUENCE [LARGE SCALE GENOMIC DNA]</scope>
    <source>
        <strain evidence="6">2015-Iso6</strain>
    </source>
</reference>
<dbReference type="InterPro" id="IPR011706">
    <property type="entry name" value="Cu-oxidase_C"/>
</dbReference>
<dbReference type="SUPFAM" id="SSF49503">
    <property type="entry name" value="Cupredoxins"/>
    <property type="match status" value="3"/>
</dbReference>
<organism evidence="5 6">
    <name type="scientific">Chimaeribacter californicus</name>
    <dbReference type="NCBI Taxonomy" id="2060067"/>
    <lineage>
        <taxon>Bacteria</taxon>
        <taxon>Pseudomonadati</taxon>
        <taxon>Pseudomonadota</taxon>
        <taxon>Gammaproteobacteria</taxon>
        <taxon>Enterobacterales</taxon>
        <taxon>Yersiniaceae</taxon>
        <taxon>Chimaeribacter</taxon>
    </lineage>
</organism>
<evidence type="ECO:0000256" key="2">
    <source>
        <dbReference type="ARBA" id="ARBA00023002"/>
    </source>
</evidence>
<evidence type="ECO:0000313" key="5">
    <source>
        <dbReference type="EMBL" id="PLR39647.1"/>
    </source>
</evidence>
<keyword evidence="2" id="KW-0560">Oxidoreductase</keyword>
<dbReference type="GO" id="GO:0005507">
    <property type="term" value="F:copper ion binding"/>
    <property type="evidence" value="ECO:0007669"/>
    <property type="project" value="InterPro"/>
</dbReference>
<dbReference type="PANTHER" id="PTHR11709:SF2">
    <property type="entry name" value="MULTICOPPER OXIDASE LPR1"/>
    <property type="match status" value="1"/>
</dbReference>
<evidence type="ECO:0000259" key="4">
    <source>
        <dbReference type="Pfam" id="PF07732"/>
    </source>
</evidence>
<evidence type="ECO:0000256" key="1">
    <source>
        <dbReference type="ARBA" id="ARBA00022723"/>
    </source>
</evidence>
<comment type="caution">
    <text evidence="5">The sequence shown here is derived from an EMBL/GenBank/DDBJ whole genome shotgun (WGS) entry which is preliminary data.</text>
</comment>
<dbReference type="RefSeq" id="WP_101815462.1">
    <property type="nucleotide sequence ID" value="NZ_PJZF01000004.1"/>
</dbReference>
<dbReference type="AlphaFoldDB" id="A0A2N5EBY3"/>
<feature type="domain" description="Plastocyanin-like" evidence="3">
    <location>
        <begin position="392"/>
        <end position="504"/>
    </location>
</feature>
<dbReference type="EMBL" id="PJZF01000004">
    <property type="protein sequence ID" value="PLR39647.1"/>
    <property type="molecule type" value="Genomic_DNA"/>
</dbReference>
<keyword evidence="1" id="KW-0479">Metal-binding</keyword>
<dbReference type="OrthoDB" id="9757546at2"/>
<dbReference type="InterPro" id="IPR011707">
    <property type="entry name" value="Cu-oxidase-like_N"/>
</dbReference>
<feature type="domain" description="Plastocyanin-like" evidence="4">
    <location>
        <begin position="98"/>
        <end position="203"/>
    </location>
</feature>
<dbReference type="PANTHER" id="PTHR11709">
    <property type="entry name" value="MULTI-COPPER OXIDASE"/>
    <property type="match status" value="1"/>
</dbReference>
<dbReference type="InterPro" id="IPR002355">
    <property type="entry name" value="Cu_oxidase_Cu_BS"/>
</dbReference>
<protein>
    <submittedName>
        <fullName evidence="5">Copper oxidase</fullName>
    </submittedName>
</protein>
<dbReference type="InterPro" id="IPR008972">
    <property type="entry name" value="Cupredoxin"/>
</dbReference>
<dbReference type="PROSITE" id="PS00080">
    <property type="entry name" value="MULTICOPPER_OXIDASE2"/>
    <property type="match status" value="1"/>
</dbReference>
<dbReference type="Proteomes" id="UP000234240">
    <property type="component" value="Unassembled WGS sequence"/>
</dbReference>
<evidence type="ECO:0000313" key="6">
    <source>
        <dbReference type="Proteomes" id="UP000234240"/>
    </source>
</evidence>
<proteinExistence type="predicted"/>
<sequence length="505" mass="54401">MHRRHFLKCGLTALAAGSVLRRAIAHPAPAVAHSASAMNPHAAPAAADAPALLPADRLRAGQALQPLPLLRNESTEPGTFAGTLVAEPGTAQLADGPAATACWRYNQSLPGPLIVLEEGMNVSLTFINRLPEPSTLHWHGLPVPADQDGGPDDPVAPGATRVYHFTLPPGSAGSYWYHPHPHQGVSGQIARGLAGAIIVRAPQDPLAALPEQHWAISDLRLDAAAQIPPHTYADWVDGREGEFVLINGQYRPAIALSGTHRVRIWNMCAARYLNLSLPGCAFIPVGSDGGLLEKVLPAQEAILLSPGERMEVLVTGADGNRALTLLPYNRHPMMSPPPQAAMAIAPVTYRAAPLPVSEGTALRTITPLGEPGNQLRAVMMEKMGDIMKNKGGTPPRAFLINGKPFDMARMDLNSKAGVVDRWEIINATTMDHPFHIHGGQFQVFERQYLGKKSAPACLAWKDTVNLRPGEIVRLLMRQDSPGMRMYHCHIIEHEELGMMGMLNVS</sequence>
<gene>
    <name evidence="5" type="ORF">CYR55_07190</name>
</gene>